<dbReference type="OrthoDB" id="551766at2759"/>
<evidence type="ECO:0000313" key="2">
    <source>
        <dbReference type="EMBL" id="GIL69965.1"/>
    </source>
</evidence>
<comment type="caution">
    <text evidence="2">The sequence shown here is derived from an EMBL/GenBank/DDBJ whole genome shotgun (WGS) entry which is preliminary data.</text>
</comment>
<evidence type="ECO:0000313" key="4">
    <source>
        <dbReference type="Proteomes" id="UP000747110"/>
    </source>
</evidence>
<feature type="compositionally biased region" description="Low complexity" evidence="1">
    <location>
        <begin position="200"/>
        <end position="224"/>
    </location>
</feature>
<dbReference type="Proteomes" id="UP000722791">
    <property type="component" value="Unassembled WGS sequence"/>
</dbReference>
<gene>
    <name evidence="2" type="ORF">Vretifemale_802</name>
    <name evidence="3" type="ORF">Vretimale_10040</name>
</gene>
<keyword evidence="4" id="KW-1185">Reference proteome</keyword>
<feature type="region of interest" description="Disordered" evidence="1">
    <location>
        <begin position="179"/>
        <end position="230"/>
    </location>
</feature>
<organism evidence="2 4">
    <name type="scientific">Volvox reticuliferus</name>
    <dbReference type="NCBI Taxonomy" id="1737510"/>
    <lineage>
        <taxon>Eukaryota</taxon>
        <taxon>Viridiplantae</taxon>
        <taxon>Chlorophyta</taxon>
        <taxon>core chlorophytes</taxon>
        <taxon>Chlorophyceae</taxon>
        <taxon>CS clade</taxon>
        <taxon>Chlamydomonadales</taxon>
        <taxon>Volvocaceae</taxon>
        <taxon>Volvox</taxon>
    </lineage>
</organism>
<sequence>MDTISYARMSTRYRCSQPSRPERPVGSGQMVVTTRAVSSAVLTMPVNEGASRCTTTSRDNAEARTTACSCEQMLIPASSGLDFIDLVGLDESTVWNRLQDAVTYRVLVGCGPAKEFLRTATHIHSFNVKQLKSYRDNVTRNLAPTVARGFANAARGVGHVISAGPSTASPSASVLKPAQLAAAPPPPGLHSQLRPQQEDAAPAATPLSTPAQAPASSLPSTQQQDKAYSVSAAVVTPPPSNLTAGGRPAQRVSVISTASVTVLRGLPDQPIQRAVEPVDTTSLITIAAAAVRSSSGCQEAAETGAPVPNASSFKEASAGVGVGAGAGAVLAASMSMNEGRRRGSRGASRGRLLAVAGRHASGAGASAGPAWI</sequence>
<evidence type="ECO:0000313" key="3">
    <source>
        <dbReference type="EMBL" id="GIM05577.1"/>
    </source>
</evidence>
<protein>
    <submittedName>
        <fullName evidence="2">Uncharacterized protein</fullName>
    </submittedName>
</protein>
<dbReference type="EMBL" id="BNCQ01000019">
    <property type="protein sequence ID" value="GIM05577.1"/>
    <property type="molecule type" value="Genomic_DNA"/>
</dbReference>
<name>A0A8J4BVI2_9CHLO</name>
<dbReference type="AlphaFoldDB" id="A0A8J4BVI2"/>
<evidence type="ECO:0000256" key="1">
    <source>
        <dbReference type="SAM" id="MobiDB-lite"/>
    </source>
</evidence>
<dbReference type="Proteomes" id="UP000747110">
    <property type="component" value="Unassembled WGS sequence"/>
</dbReference>
<reference evidence="2" key="1">
    <citation type="journal article" date="2021" name="Proc. Natl. Acad. Sci. U.S.A.">
        <title>Three genomes in the algal genus Volvox reveal the fate of a haploid sex-determining region after a transition to homothallism.</title>
        <authorList>
            <person name="Yamamoto K."/>
            <person name="Hamaji T."/>
            <person name="Kawai-Toyooka H."/>
            <person name="Matsuzaki R."/>
            <person name="Takahashi F."/>
            <person name="Nishimura Y."/>
            <person name="Kawachi M."/>
            <person name="Noguchi H."/>
            <person name="Minakuchi Y."/>
            <person name="Umen J.G."/>
            <person name="Toyoda A."/>
            <person name="Nozaki H."/>
        </authorList>
    </citation>
    <scope>NUCLEOTIDE SEQUENCE</scope>
    <source>
        <strain evidence="3">NIES-3785</strain>
        <strain evidence="2">NIES-3786</strain>
    </source>
</reference>
<dbReference type="EMBL" id="BNCP01000001">
    <property type="protein sequence ID" value="GIL69965.1"/>
    <property type="molecule type" value="Genomic_DNA"/>
</dbReference>
<accession>A0A8J4BVI2</accession>
<proteinExistence type="predicted"/>